<dbReference type="FunFam" id="1.10.287.130:FF:000038">
    <property type="entry name" value="Sensory transduction histidine kinase"/>
    <property type="match status" value="1"/>
</dbReference>
<keyword evidence="6" id="KW-0547">Nucleotide-binding</keyword>
<evidence type="ECO:0000313" key="16">
    <source>
        <dbReference type="Proteomes" id="UP000236724"/>
    </source>
</evidence>
<evidence type="ECO:0000256" key="11">
    <source>
        <dbReference type="PROSITE-ProRule" id="PRU00169"/>
    </source>
</evidence>
<dbReference type="CDD" id="cd00082">
    <property type="entry name" value="HisKA"/>
    <property type="match status" value="1"/>
</dbReference>
<evidence type="ECO:0000256" key="6">
    <source>
        <dbReference type="ARBA" id="ARBA00022741"/>
    </source>
</evidence>
<feature type="domain" description="Response regulatory" evidence="14">
    <location>
        <begin position="601"/>
        <end position="717"/>
    </location>
</feature>
<dbReference type="CDD" id="cd17546">
    <property type="entry name" value="REC_hyHK_CKI1_RcsC-like"/>
    <property type="match status" value="1"/>
</dbReference>
<dbReference type="RefSeq" id="WP_103921039.1">
    <property type="nucleotide sequence ID" value="NZ_FMSV02000529.1"/>
</dbReference>
<dbReference type="GO" id="GO:0005524">
    <property type="term" value="F:ATP binding"/>
    <property type="evidence" value="ECO:0007669"/>
    <property type="project" value="UniProtKB-KW"/>
</dbReference>
<keyword evidence="16" id="KW-1185">Reference proteome</keyword>
<evidence type="ECO:0000256" key="2">
    <source>
        <dbReference type="ARBA" id="ARBA00004370"/>
    </source>
</evidence>
<dbReference type="InterPro" id="IPR011006">
    <property type="entry name" value="CheY-like_superfamily"/>
</dbReference>
<dbReference type="InterPro" id="IPR004358">
    <property type="entry name" value="Sig_transdc_His_kin-like_C"/>
</dbReference>
<protein>
    <recommendedName>
        <fullName evidence="3">histidine kinase</fullName>
        <ecNumber evidence="3">2.7.13.3</ecNumber>
    </recommendedName>
</protein>
<dbReference type="PROSITE" id="PS50110">
    <property type="entry name" value="RESPONSE_REGULATORY"/>
    <property type="match status" value="1"/>
</dbReference>
<feature type="domain" description="Histidine kinase" evidence="13">
    <location>
        <begin position="358"/>
        <end position="574"/>
    </location>
</feature>
<dbReference type="SMART" id="SM00388">
    <property type="entry name" value="HisKA"/>
    <property type="match status" value="1"/>
</dbReference>
<gene>
    <name evidence="15" type="primary">arcB_16</name>
    <name evidence="15" type="ORF">MBHS_03253</name>
</gene>
<dbReference type="CDD" id="cd16922">
    <property type="entry name" value="HATPase_EvgS-ArcB-TorS-like"/>
    <property type="match status" value="1"/>
</dbReference>
<organism evidence="15 16">
    <name type="scientific">Candidatus Venteria ishoeyi</name>
    <dbReference type="NCBI Taxonomy" id="1899563"/>
    <lineage>
        <taxon>Bacteria</taxon>
        <taxon>Pseudomonadati</taxon>
        <taxon>Pseudomonadota</taxon>
        <taxon>Gammaproteobacteria</taxon>
        <taxon>Thiotrichales</taxon>
        <taxon>Thiotrichaceae</taxon>
        <taxon>Venteria</taxon>
    </lineage>
</organism>
<comment type="subcellular location">
    <subcellularLocation>
        <location evidence="2">Membrane</location>
    </subcellularLocation>
</comment>
<dbReference type="OrthoDB" id="9810730at2"/>
<evidence type="ECO:0000256" key="10">
    <source>
        <dbReference type="ARBA" id="ARBA00023136"/>
    </source>
</evidence>
<dbReference type="EMBL" id="FMSV02000529">
    <property type="protein sequence ID" value="SEH07378.1"/>
    <property type="molecule type" value="Genomic_DNA"/>
</dbReference>
<feature type="transmembrane region" description="Helical" evidence="12">
    <location>
        <begin position="299"/>
        <end position="317"/>
    </location>
</feature>
<dbReference type="SMART" id="SM00387">
    <property type="entry name" value="HATPase_c"/>
    <property type="match status" value="1"/>
</dbReference>
<comment type="caution">
    <text evidence="11">Lacks conserved residue(s) required for the propagation of feature annotation.</text>
</comment>
<evidence type="ECO:0000256" key="7">
    <source>
        <dbReference type="ARBA" id="ARBA00022777"/>
    </source>
</evidence>
<proteinExistence type="predicted"/>
<dbReference type="InterPro" id="IPR003594">
    <property type="entry name" value="HATPase_dom"/>
</dbReference>
<dbReference type="SMART" id="SM00448">
    <property type="entry name" value="REC"/>
    <property type="match status" value="1"/>
</dbReference>
<dbReference type="SUPFAM" id="SSF47384">
    <property type="entry name" value="Homodimeric domain of signal transducing histidine kinase"/>
    <property type="match status" value="1"/>
</dbReference>
<dbReference type="PANTHER" id="PTHR45339:SF1">
    <property type="entry name" value="HYBRID SIGNAL TRANSDUCTION HISTIDINE KINASE J"/>
    <property type="match status" value="1"/>
</dbReference>
<name>A0A1H6FBB5_9GAMM</name>
<evidence type="ECO:0000259" key="13">
    <source>
        <dbReference type="PROSITE" id="PS50109"/>
    </source>
</evidence>
<dbReference type="Gene3D" id="3.40.50.2300">
    <property type="match status" value="1"/>
</dbReference>
<dbReference type="InterPro" id="IPR005467">
    <property type="entry name" value="His_kinase_dom"/>
</dbReference>
<comment type="catalytic activity">
    <reaction evidence="1">
        <text>ATP + protein L-histidine = ADP + protein N-phospho-L-histidine.</text>
        <dbReference type="EC" id="2.7.13.3"/>
    </reaction>
</comment>
<dbReference type="PROSITE" id="PS50109">
    <property type="entry name" value="HIS_KIN"/>
    <property type="match status" value="1"/>
</dbReference>
<dbReference type="GO" id="GO:0000155">
    <property type="term" value="F:phosphorelay sensor kinase activity"/>
    <property type="evidence" value="ECO:0007669"/>
    <property type="project" value="InterPro"/>
</dbReference>
<accession>A0A1H6FBB5</accession>
<evidence type="ECO:0000256" key="12">
    <source>
        <dbReference type="SAM" id="Phobius"/>
    </source>
</evidence>
<dbReference type="PRINTS" id="PR00344">
    <property type="entry name" value="BCTRLSENSOR"/>
</dbReference>
<dbReference type="SUPFAM" id="SSF55874">
    <property type="entry name" value="ATPase domain of HSP90 chaperone/DNA topoisomerase II/histidine kinase"/>
    <property type="match status" value="1"/>
</dbReference>
<dbReference type="GO" id="GO:0016020">
    <property type="term" value="C:membrane"/>
    <property type="evidence" value="ECO:0007669"/>
    <property type="project" value="UniProtKB-SubCell"/>
</dbReference>
<keyword evidence="12" id="KW-0812">Transmembrane</keyword>
<dbReference type="InterPro" id="IPR003661">
    <property type="entry name" value="HisK_dim/P_dom"/>
</dbReference>
<evidence type="ECO:0000256" key="4">
    <source>
        <dbReference type="ARBA" id="ARBA00022553"/>
    </source>
</evidence>
<dbReference type="InterPro" id="IPR036097">
    <property type="entry name" value="HisK_dim/P_sf"/>
</dbReference>
<keyword evidence="8" id="KW-0067">ATP-binding</keyword>
<evidence type="ECO:0000256" key="5">
    <source>
        <dbReference type="ARBA" id="ARBA00022679"/>
    </source>
</evidence>
<dbReference type="AlphaFoldDB" id="A0A1H6FBB5"/>
<dbReference type="EC" id="2.7.13.3" evidence="3"/>
<evidence type="ECO:0000256" key="8">
    <source>
        <dbReference type="ARBA" id="ARBA00022840"/>
    </source>
</evidence>
<dbReference type="PANTHER" id="PTHR45339">
    <property type="entry name" value="HYBRID SIGNAL TRANSDUCTION HISTIDINE KINASE J"/>
    <property type="match status" value="1"/>
</dbReference>
<evidence type="ECO:0000256" key="9">
    <source>
        <dbReference type="ARBA" id="ARBA00023012"/>
    </source>
</evidence>
<keyword evidence="9" id="KW-0902">Two-component regulatory system</keyword>
<dbReference type="Gene3D" id="1.10.287.130">
    <property type="match status" value="1"/>
</dbReference>
<evidence type="ECO:0000256" key="1">
    <source>
        <dbReference type="ARBA" id="ARBA00000085"/>
    </source>
</evidence>
<dbReference type="Pfam" id="PF00072">
    <property type="entry name" value="Response_reg"/>
    <property type="match status" value="1"/>
</dbReference>
<dbReference type="InterPro" id="IPR036890">
    <property type="entry name" value="HATPase_C_sf"/>
</dbReference>
<dbReference type="Gene3D" id="3.30.565.10">
    <property type="entry name" value="Histidine kinase-like ATPase, C-terminal domain"/>
    <property type="match status" value="1"/>
</dbReference>
<keyword evidence="4" id="KW-0597">Phosphoprotein</keyword>
<evidence type="ECO:0000313" key="15">
    <source>
        <dbReference type="EMBL" id="SEH07378.1"/>
    </source>
</evidence>
<keyword evidence="12" id="KW-1133">Transmembrane helix</keyword>
<sequence length="811" mass="93053">MKIKLCKLKPILFCLLLLTLIASILFWHDQTLTQQYQSTQKSLAKQSAQAIADDIEVFMQLLRNNLSLFTLHHQQEFQSWLELPDDEAQFQHLKQLVRQYFPDYLEFSIIDEERVSLLPPVEQRYLGPACETDISYFSEQLEQHQVYIHDGPFSDYTHFDMMVPWYITVPQTAETLASTKKQGIFFTSFRLERLKALLKHAQTSQQNIFLVDMNTPEQIEVAPFDNAKALAESPLMRDSVLYQKILENKLTQKSDFRLPKQVVQQALAIQQVDNTRWKLLISALPYQLTTEQKIFRTRAVVIFIFFSLVLFSILWSLNKEEKKRTLVEHKLQRTLHQLSHTKDRAEAANLAKSEFIANMSHEVRTPLNGILGFAQILKRDHTLGTRQHDAVSTILQSGKHLLTLINDILDLSKIEAQQLELIPKEVVFSEFIHNIVEITKINAQNKNLNFHCQIDSPLPEVVMLDATRLRQVLINLLGNAIKFTEKGMVKLSVCYQDGYICFQVSDEGPGISSDNLEAIFLPFTQVCSLRHKSEGLGLGLAISQRFLELMNSQLEVQSIEGKGSQFCFKIAAPIIAEHTDSVLSNTPNPLHIRGYEGQVRTILIVDDETVNRTLLKKLLYPLGFMVQLANNGNASLKQAIKYQPDMILMNLNMPGMNGLLATQKIREIPELHQTRIIMISADAFPGTRQRSLDAGCDDYLSAPVKTNKLLNMIAQHLQLKWYYHDEIMDEFEVLESKSKSVQNNIIPSIDLLTRLYQFAIIGDIESITRQLKELQKANPQLSEFSQALLQLADRCEIQRIRDMLKLHLTEQ</sequence>
<keyword evidence="5 15" id="KW-0808">Transferase</keyword>
<evidence type="ECO:0000259" key="14">
    <source>
        <dbReference type="PROSITE" id="PS50110"/>
    </source>
</evidence>
<keyword evidence="7" id="KW-0418">Kinase</keyword>
<evidence type="ECO:0000256" key="3">
    <source>
        <dbReference type="ARBA" id="ARBA00012438"/>
    </source>
</evidence>
<dbReference type="Pfam" id="PF00512">
    <property type="entry name" value="HisKA"/>
    <property type="match status" value="1"/>
</dbReference>
<dbReference type="Proteomes" id="UP000236724">
    <property type="component" value="Unassembled WGS sequence"/>
</dbReference>
<dbReference type="Pfam" id="PF02518">
    <property type="entry name" value="HATPase_c"/>
    <property type="match status" value="1"/>
</dbReference>
<reference evidence="15 16" key="1">
    <citation type="submission" date="2016-10" db="EMBL/GenBank/DDBJ databases">
        <authorList>
            <person name="de Groot N.N."/>
        </authorList>
    </citation>
    <scope>NUCLEOTIDE SEQUENCE [LARGE SCALE GENOMIC DNA]</scope>
    <source>
        <strain evidence="15">MBHS1</strain>
    </source>
</reference>
<keyword evidence="10 12" id="KW-0472">Membrane</keyword>
<dbReference type="InterPro" id="IPR001789">
    <property type="entry name" value="Sig_transdc_resp-reg_receiver"/>
</dbReference>
<dbReference type="SUPFAM" id="SSF52172">
    <property type="entry name" value="CheY-like"/>
    <property type="match status" value="1"/>
</dbReference>